<dbReference type="EMBL" id="PGTO01000046">
    <property type="protein sequence ID" value="RAU19984.1"/>
    <property type="molecule type" value="Genomic_DNA"/>
</dbReference>
<evidence type="ECO:0000313" key="1">
    <source>
        <dbReference type="EMBL" id="RAU19984.1"/>
    </source>
</evidence>
<dbReference type="SUPFAM" id="SSF56059">
    <property type="entry name" value="Glutathione synthetase ATP-binding domain-like"/>
    <property type="match status" value="1"/>
</dbReference>
<dbReference type="OrthoDB" id="460582at2"/>
<dbReference type="Proteomes" id="UP000251075">
    <property type="component" value="Unassembled WGS sequence"/>
</dbReference>
<comment type="caution">
    <text evidence="1">The sequence shown here is derived from an EMBL/GenBank/DDBJ whole genome shotgun (WGS) entry which is preliminary data.</text>
</comment>
<gene>
    <name evidence="1" type="ORF">CU669_20785</name>
</gene>
<organism evidence="1 2">
    <name type="scientific">Paramagnetospirillum kuznetsovii</name>
    <dbReference type="NCBI Taxonomy" id="2053833"/>
    <lineage>
        <taxon>Bacteria</taxon>
        <taxon>Pseudomonadati</taxon>
        <taxon>Pseudomonadota</taxon>
        <taxon>Alphaproteobacteria</taxon>
        <taxon>Rhodospirillales</taxon>
        <taxon>Magnetospirillaceae</taxon>
        <taxon>Paramagnetospirillum</taxon>
    </lineage>
</organism>
<evidence type="ECO:0008006" key="3">
    <source>
        <dbReference type="Google" id="ProtNLM"/>
    </source>
</evidence>
<accession>A0A364NSF0</accession>
<proteinExistence type="predicted"/>
<dbReference type="AlphaFoldDB" id="A0A364NSF0"/>
<keyword evidence="2" id="KW-1185">Reference proteome</keyword>
<sequence length="400" mass="44632">MAKLTGMAFRGENMMPLALELNARIDADASDTAAMMDLATIHILWGQEERAKLYQSHAFCQQRIYRDPCHRDTSIRLLALAAPGNLMANSPIQFLLEDSDICLDILYIVPGTVFPEITPDHDVVMVIVGESDDSHEILECISGSTDRWPCPINDPRSVLNLSRDSVSSLLAEAPGIFIPSTIRAVPPELMQLGLGQVALSEVLPGAKFPIIVRPLDSHAGIGLEKLDEPAAIASYLLAHPADEYYLSSFIDYRSQGGMFRKYRIVVIDGCPYVCHMAVSSNWMVHYLNAGMYESAEKRDEEAKAFTTFDSDFAKRHAVAFKALVDCLNLDYFAIDCAETTDGRLFIFEVGTAMIVHAMDPEDVFPYKRPQMQRIFHAFQEMLHRRVMGATTPNRGRIQVP</sequence>
<evidence type="ECO:0000313" key="2">
    <source>
        <dbReference type="Proteomes" id="UP000251075"/>
    </source>
</evidence>
<protein>
    <recommendedName>
        <fullName evidence="3">ATP-grasp domain-containing protein</fullName>
    </recommendedName>
</protein>
<reference evidence="1 2" key="1">
    <citation type="submission" date="2017-11" db="EMBL/GenBank/DDBJ databases">
        <title>Draft genome sequence of magnetotactic bacterium Magnetospirillum kuznetsovii LBB-42.</title>
        <authorList>
            <person name="Grouzdev D.S."/>
            <person name="Rysina M.S."/>
            <person name="Baslerov R.V."/>
            <person name="Koziaeva V."/>
        </authorList>
    </citation>
    <scope>NUCLEOTIDE SEQUENCE [LARGE SCALE GENOMIC DNA]</scope>
    <source>
        <strain evidence="1 2">LBB-42</strain>
    </source>
</reference>
<name>A0A364NSF0_9PROT</name>